<keyword evidence="6 13" id="KW-0489">Methyltransferase</keyword>
<evidence type="ECO:0000256" key="8">
    <source>
        <dbReference type="ARBA" id="ARBA00022691"/>
    </source>
</evidence>
<evidence type="ECO:0000256" key="3">
    <source>
        <dbReference type="ARBA" id="ARBA00011245"/>
    </source>
</evidence>
<protein>
    <recommendedName>
        <fullName evidence="4">protein-L-isoaspartate(D-aspartate) O-methyltransferase</fullName>
        <ecNumber evidence="4">2.1.1.77</ecNumber>
    </recommendedName>
    <alternativeName>
        <fullName evidence="10">L-isoaspartyl protein carboxyl methyltransferase</fullName>
    </alternativeName>
    <alternativeName>
        <fullName evidence="9">Protein-beta-aspartate methyltransferase</fullName>
    </alternativeName>
</protein>
<keyword evidence="7 13" id="KW-0808">Transferase</keyword>
<dbReference type="FunFam" id="3.40.50.150:FF:000235">
    <property type="entry name" value="Protein-L-isoaspartate O-methyltransferase"/>
    <property type="match status" value="1"/>
</dbReference>
<dbReference type="PANTHER" id="PTHR11579">
    <property type="entry name" value="PROTEIN-L-ISOASPARTATE O-METHYLTRANSFERASE"/>
    <property type="match status" value="1"/>
</dbReference>
<dbReference type="EC" id="2.1.1.77" evidence="4"/>
<evidence type="ECO:0000256" key="9">
    <source>
        <dbReference type="ARBA" id="ARBA00031323"/>
    </source>
</evidence>
<dbReference type="CDD" id="cd02440">
    <property type="entry name" value="AdoMet_MTases"/>
    <property type="match status" value="1"/>
</dbReference>
<comment type="similarity">
    <text evidence="2">Belongs to the methyltransferase superfamily. L-isoaspartyl/D-aspartyl protein methyltransferase family.</text>
</comment>
<evidence type="ECO:0000256" key="6">
    <source>
        <dbReference type="ARBA" id="ARBA00022603"/>
    </source>
</evidence>
<dbReference type="GO" id="GO:0004719">
    <property type="term" value="F:protein-L-isoaspartate (D-aspartate) O-methyltransferase activity"/>
    <property type="evidence" value="ECO:0007669"/>
    <property type="project" value="UniProtKB-EC"/>
</dbReference>
<evidence type="ECO:0000256" key="12">
    <source>
        <dbReference type="ARBA" id="ARBA00054057"/>
    </source>
</evidence>
<dbReference type="InterPro" id="IPR029063">
    <property type="entry name" value="SAM-dependent_MTases_sf"/>
</dbReference>
<dbReference type="OrthoDB" id="73890at2759"/>
<gene>
    <name evidence="13" type="ORF">BCV69DRAFT_245318</name>
</gene>
<evidence type="ECO:0000256" key="7">
    <source>
        <dbReference type="ARBA" id="ARBA00022679"/>
    </source>
</evidence>
<comment type="subcellular location">
    <subcellularLocation>
        <location evidence="1">Cytoplasm</location>
        <location evidence="1">Cytosol</location>
    </subcellularLocation>
</comment>
<comment type="subunit">
    <text evidence="3">Monomer.</text>
</comment>
<reference evidence="13 14" key="1">
    <citation type="journal article" date="2018" name="Mol. Biol. Evol.">
        <title>Broad Genomic Sampling Reveals a Smut Pathogenic Ancestry of the Fungal Clade Ustilaginomycotina.</title>
        <authorList>
            <person name="Kijpornyongpan T."/>
            <person name="Mondo S.J."/>
            <person name="Barry K."/>
            <person name="Sandor L."/>
            <person name="Lee J."/>
            <person name="Lipzen A."/>
            <person name="Pangilinan J."/>
            <person name="LaButti K."/>
            <person name="Hainaut M."/>
            <person name="Henrissat B."/>
            <person name="Grigoriev I.V."/>
            <person name="Spatafora J.W."/>
            <person name="Aime M.C."/>
        </authorList>
    </citation>
    <scope>NUCLEOTIDE SEQUENCE [LARGE SCALE GENOMIC DNA]</scope>
    <source>
        <strain evidence="13 14">MCA 4718</strain>
    </source>
</reference>
<evidence type="ECO:0000256" key="5">
    <source>
        <dbReference type="ARBA" id="ARBA00022490"/>
    </source>
</evidence>
<evidence type="ECO:0000256" key="4">
    <source>
        <dbReference type="ARBA" id="ARBA00011890"/>
    </source>
</evidence>
<sequence length="243" mass="26756">MAWRCSGKTNGELISNLRREGLISSGRVAEAMKQVDRAKYCPDKRGAYQDSPQPIGYSATISAPHMHAHSAEELLPYLTADSSVLDIGSGSGYLLAVFHHLVKPLPGEEDKVSTQRQGSRVIGIEHISELVEQSKDNLKDDGLGDAMERGQIEVVKGDGRLGWPLRQPYNAIHVGAASPPSVLATLEAQLAKPGRLFIPVEDPETREQDIWHIDKDAQGNVTRKKMYGVRYVPLTDEARQYGF</sequence>
<evidence type="ECO:0000313" key="13">
    <source>
        <dbReference type="EMBL" id="PWN23217.1"/>
    </source>
</evidence>
<dbReference type="Proteomes" id="UP000245942">
    <property type="component" value="Unassembled WGS sequence"/>
</dbReference>
<dbReference type="GO" id="GO:0006950">
    <property type="term" value="P:response to stress"/>
    <property type="evidence" value="ECO:0007669"/>
    <property type="project" value="UniProtKB-ARBA"/>
</dbReference>
<dbReference type="STRING" id="1684307.A0A316UDA3"/>
<evidence type="ECO:0000256" key="10">
    <source>
        <dbReference type="ARBA" id="ARBA00031350"/>
    </source>
</evidence>
<comment type="catalytic activity">
    <reaction evidence="11">
        <text>[protein]-L-isoaspartate + S-adenosyl-L-methionine = [protein]-L-isoaspartate alpha-methyl ester + S-adenosyl-L-homocysteine</text>
        <dbReference type="Rhea" id="RHEA:12705"/>
        <dbReference type="Rhea" id="RHEA-COMP:12143"/>
        <dbReference type="Rhea" id="RHEA-COMP:12144"/>
        <dbReference type="ChEBI" id="CHEBI:57856"/>
        <dbReference type="ChEBI" id="CHEBI:59789"/>
        <dbReference type="ChEBI" id="CHEBI:90596"/>
        <dbReference type="ChEBI" id="CHEBI:90598"/>
        <dbReference type="EC" id="2.1.1.77"/>
    </reaction>
    <physiologicalReaction direction="left-to-right" evidence="11">
        <dbReference type="Rhea" id="RHEA:12706"/>
    </physiologicalReaction>
</comment>
<dbReference type="GO" id="GO:0005829">
    <property type="term" value="C:cytosol"/>
    <property type="evidence" value="ECO:0007669"/>
    <property type="project" value="UniProtKB-SubCell"/>
</dbReference>
<dbReference type="EMBL" id="KZ819322">
    <property type="protein sequence ID" value="PWN23217.1"/>
    <property type="molecule type" value="Genomic_DNA"/>
</dbReference>
<evidence type="ECO:0000313" key="14">
    <source>
        <dbReference type="Proteomes" id="UP000245942"/>
    </source>
</evidence>
<dbReference type="AlphaFoldDB" id="A0A316UDA3"/>
<dbReference type="PANTHER" id="PTHR11579:SF0">
    <property type="entry name" value="PROTEIN-L-ISOASPARTATE(D-ASPARTATE) O-METHYLTRANSFERASE"/>
    <property type="match status" value="1"/>
</dbReference>
<dbReference type="GO" id="GO:0032259">
    <property type="term" value="P:methylation"/>
    <property type="evidence" value="ECO:0007669"/>
    <property type="project" value="UniProtKB-KW"/>
</dbReference>
<keyword evidence="14" id="KW-1185">Reference proteome</keyword>
<dbReference type="Gene3D" id="3.40.50.150">
    <property type="entry name" value="Vaccinia Virus protein VP39"/>
    <property type="match status" value="1"/>
</dbReference>
<dbReference type="RefSeq" id="XP_025350377.1">
    <property type="nucleotide sequence ID" value="XM_025490147.1"/>
</dbReference>
<dbReference type="InterPro" id="IPR000682">
    <property type="entry name" value="PCMT"/>
</dbReference>
<dbReference type="GeneID" id="37011881"/>
<name>A0A316UDA3_9BASI</name>
<comment type="function">
    <text evidence="12">Initiates the repair of damaged proteins by catalyzing methyl esterification of L-isoaspartyl and D-aspartyl residues produced by spontaneous isomerization and racemization of L-aspartyl and L-asparaginyl residues in aging peptides and proteins.</text>
</comment>
<organism evidence="13 14">
    <name type="scientific">Pseudomicrostroma glucosiphilum</name>
    <dbReference type="NCBI Taxonomy" id="1684307"/>
    <lineage>
        <taxon>Eukaryota</taxon>
        <taxon>Fungi</taxon>
        <taxon>Dikarya</taxon>
        <taxon>Basidiomycota</taxon>
        <taxon>Ustilaginomycotina</taxon>
        <taxon>Exobasidiomycetes</taxon>
        <taxon>Microstromatales</taxon>
        <taxon>Microstromatales incertae sedis</taxon>
        <taxon>Pseudomicrostroma</taxon>
    </lineage>
</organism>
<evidence type="ECO:0000256" key="2">
    <source>
        <dbReference type="ARBA" id="ARBA00005369"/>
    </source>
</evidence>
<keyword evidence="8" id="KW-0949">S-adenosyl-L-methionine</keyword>
<evidence type="ECO:0000256" key="11">
    <source>
        <dbReference type="ARBA" id="ARBA00035815"/>
    </source>
</evidence>
<dbReference type="Pfam" id="PF01135">
    <property type="entry name" value="PCMT"/>
    <property type="match status" value="1"/>
</dbReference>
<accession>A0A316UDA3</accession>
<dbReference type="NCBIfam" id="TIGR00080">
    <property type="entry name" value="pimt"/>
    <property type="match status" value="1"/>
</dbReference>
<keyword evidence="5" id="KW-0963">Cytoplasm</keyword>
<evidence type="ECO:0000256" key="1">
    <source>
        <dbReference type="ARBA" id="ARBA00004514"/>
    </source>
</evidence>
<proteinExistence type="inferred from homology"/>
<dbReference type="SUPFAM" id="SSF53335">
    <property type="entry name" value="S-adenosyl-L-methionine-dependent methyltransferases"/>
    <property type="match status" value="1"/>
</dbReference>